<name>A0A1Q4I260_9MYCO</name>
<dbReference type="Gene3D" id="3.90.1200.10">
    <property type="match status" value="1"/>
</dbReference>
<dbReference type="AlphaFoldDB" id="A0A1Q4I260"/>
<reference evidence="1 2" key="1">
    <citation type="submission" date="2016-11" db="EMBL/GenBank/DDBJ databases">
        <title>Genome sequences of unsequenced Mycobacteria.</title>
        <authorList>
            <person name="Greninger A.L."/>
            <person name="Fang F."/>
            <person name="Jerome K.R."/>
        </authorList>
    </citation>
    <scope>NUCLEOTIDE SEQUENCE [LARGE SCALE GENOMIC DNA]</scope>
    <source>
        <strain evidence="1 2">M11</strain>
    </source>
</reference>
<sequence>MASRSALLERYARVSNRRVEDIDYYVILAKWKMAIVLEQSIQRAGGSAMLPALGTMAVEQMALAAELAETTDYSG</sequence>
<gene>
    <name evidence="1" type="ORF">BRW65_01040</name>
</gene>
<dbReference type="Proteomes" id="UP000186438">
    <property type="component" value="Unassembled WGS sequence"/>
</dbReference>
<protein>
    <submittedName>
        <fullName evidence="1">Uncharacterized protein</fullName>
    </submittedName>
</protein>
<proteinExistence type="predicted"/>
<dbReference type="EMBL" id="MPNT01000001">
    <property type="protein sequence ID" value="OJZ76064.1"/>
    <property type="molecule type" value="Genomic_DNA"/>
</dbReference>
<keyword evidence="2" id="KW-1185">Reference proteome</keyword>
<accession>A0A1Q4I260</accession>
<dbReference type="STRING" id="53378.BRW65_01040"/>
<evidence type="ECO:0000313" key="1">
    <source>
        <dbReference type="EMBL" id="OJZ76064.1"/>
    </source>
</evidence>
<evidence type="ECO:0000313" key="2">
    <source>
        <dbReference type="Proteomes" id="UP000186438"/>
    </source>
</evidence>
<comment type="caution">
    <text evidence="1">The sequence shown here is derived from an EMBL/GenBank/DDBJ whole genome shotgun (WGS) entry which is preliminary data.</text>
</comment>
<organism evidence="1 2">
    <name type="scientific">Mycobacterium paraffinicum</name>
    <dbReference type="NCBI Taxonomy" id="53378"/>
    <lineage>
        <taxon>Bacteria</taxon>
        <taxon>Bacillati</taxon>
        <taxon>Actinomycetota</taxon>
        <taxon>Actinomycetes</taxon>
        <taxon>Mycobacteriales</taxon>
        <taxon>Mycobacteriaceae</taxon>
        <taxon>Mycobacterium</taxon>
    </lineage>
</organism>